<keyword evidence="8" id="KW-1185">Reference proteome</keyword>
<evidence type="ECO:0000256" key="4">
    <source>
        <dbReference type="ARBA" id="ARBA00022989"/>
    </source>
</evidence>
<keyword evidence="6" id="KW-1003">Cell membrane</keyword>
<dbReference type="STRING" id="371602.SAMN04487984_0511"/>
<accession>A0A1W1YBK0</accession>
<sequence length="258" mass="28107">MLSLFFLATCIGFLCGIGGGVIIKPALDALNVHSLSTIGLYPASALFTMSMVSLYKQLNQKESVFLTTTHFLSLGTGGIIGGFFGNHLFDSLLTYFANEQVVNLIQIITMIILLSTAVVYTEYFRHLTLNWRPQPIILFGLTFILGGLSALLSIGGGPINVFVFMLVFGLNTKEAGIYSLMTILFSQAIKVLVAIISGAWLTVDFSFILFIIPAAILGGFVGSLLKKQMSIHHAKIIYQLVTIGIILQNVWNGIQLIH</sequence>
<comment type="similarity">
    <text evidence="2 6">Belongs to the 4-toluene sulfonate uptake permease (TSUP) (TC 2.A.102) family.</text>
</comment>
<dbReference type="OrthoDB" id="3181470at2"/>
<keyword evidence="3 6" id="KW-0812">Transmembrane</keyword>
<dbReference type="EMBL" id="FWXK01000002">
    <property type="protein sequence ID" value="SMC33181.1"/>
    <property type="molecule type" value="Genomic_DNA"/>
</dbReference>
<reference evidence="8" key="1">
    <citation type="submission" date="2017-04" db="EMBL/GenBank/DDBJ databases">
        <authorList>
            <person name="Varghese N."/>
            <person name="Submissions S."/>
        </authorList>
    </citation>
    <scope>NUCLEOTIDE SEQUENCE [LARGE SCALE GENOMIC DNA]</scope>
    <source>
        <strain evidence="8">DSM 21500</strain>
    </source>
</reference>
<dbReference type="RefSeq" id="WP_084098206.1">
    <property type="nucleotide sequence ID" value="NZ_FWXK01000002.1"/>
</dbReference>
<feature type="transmembrane region" description="Helical" evidence="6">
    <location>
        <begin position="205"/>
        <end position="224"/>
    </location>
</feature>
<dbReference type="GO" id="GO:0005886">
    <property type="term" value="C:plasma membrane"/>
    <property type="evidence" value="ECO:0007669"/>
    <property type="project" value="UniProtKB-SubCell"/>
</dbReference>
<evidence type="ECO:0000313" key="7">
    <source>
        <dbReference type="EMBL" id="SMC33181.1"/>
    </source>
</evidence>
<gene>
    <name evidence="7" type="ORF">SAMN04487984_0511</name>
</gene>
<name>A0A1W1YBK0_9LACT</name>
<dbReference type="Proteomes" id="UP000243884">
    <property type="component" value="Unassembled WGS sequence"/>
</dbReference>
<feature type="transmembrane region" description="Helical" evidence="6">
    <location>
        <begin position="104"/>
        <end position="124"/>
    </location>
</feature>
<protein>
    <recommendedName>
        <fullName evidence="6">Probable membrane transporter protein</fullName>
    </recommendedName>
</protein>
<dbReference type="InterPro" id="IPR051598">
    <property type="entry name" value="TSUP/Inactive_protease-like"/>
</dbReference>
<feature type="transmembrane region" description="Helical" evidence="6">
    <location>
        <begin position="136"/>
        <end position="169"/>
    </location>
</feature>
<feature type="transmembrane region" description="Helical" evidence="6">
    <location>
        <begin position="30"/>
        <end position="52"/>
    </location>
</feature>
<evidence type="ECO:0000313" key="8">
    <source>
        <dbReference type="Proteomes" id="UP000243884"/>
    </source>
</evidence>
<dbReference type="Pfam" id="PF01925">
    <property type="entry name" value="TauE"/>
    <property type="match status" value="1"/>
</dbReference>
<evidence type="ECO:0000256" key="6">
    <source>
        <dbReference type="RuleBase" id="RU363041"/>
    </source>
</evidence>
<dbReference type="InterPro" id="IPR002781">
    <property type="entry name" value="TM_pro_TauE-like"/>
</dbReference>
<comment type="subcellular location">
    <subcellularLocation>
        <location evidence="6">Cell membrane</location>
        <topology evidence="6">Multi-pass membrane protein</topology>
    </subcellularLocation>
    <subcellularLocation>
        <location evidence="1">Membrane</location>
        <topology evidence="1">Multi-pass membrane protein</topology>
    </subcellularLocation>
</comment>
<evidence type="ECO:0000256" key="3">
    <source>
        <dbReference type="ARBA" id="ARBA00022692"/>
    </source>
</evidence>
<keyword evidence="4 6" id="KW-1133">Transmembrane helix</keyword>
<dbReference type="AlphaFoldDB" id="A0A1W1YBK0"/>
<evidence type="ECO:0000256" key="1">
    <source>
        <dbReference type="ARBA" id="ARBA00004141"/>
    </source>
</evidence>
<keyword evidence="5 6" id="KW-0472">Membrane</keyword>
<evidence type="ECO:0000256" key="2">
    <source>
        <dbReference type="ARBA" id="ARBA00009142"/>
    </source>
</evidence>
<evidence type="ECO:0000256" key="5">
    <source>
        <dbReference type="ARBA" id="ARBA00023136"/>
    </source>
</evidence>
<feature type="transmembrane region" description="Helical" evidence="6">
    <location>
        <begin position="175"/>
        <end position="193"/>
    </location>
</feature>
<feature type="transmembrane region" description="Helical" evidence="6">
    <location>
        <begin position="64"/>
        <end position="84"/>
    </location>
</feature>
<proteinExistence type="inferred from homology"/>
<dbReference type="PANTHER" id="PTHR43701">
    <property type="entry name" value="MEMBRANE TRANSPORTER PROTEIN MJ0441-RELATED"/>
    <property type="match status" value="1"/>
</dbReference>
<dbReference type="PANTHER" id="PTHR43701:SF2">
    <property type="entry name" value="MEMBRANE TRANSPORTER PROTEIN YJNA-RELATED"/>
    <property type="match status" value="1"/>
</dbReference>
<organism evidence="7 8">
    <name type="scientific">Aerococcus suis</name>
    <dbReference type="NCBI Taxonomy" id="371602"/>
    <lineage>
        <taxon>Bacteria</taxon>
        <taxon>Bacillati</taxon>
        <taxon>Bacillota</taxon>
        <taxon>Bacilli</taxon>
        <taxon>Lactobacillales</taxon>
        <taxon>Aerococcaceae</taxon>
        <taxon>Aerococcus</taxon>
    </lineage>
</organism>